<sequence length="180" mass="20582">MHEVFTGTLPYLDQSTGTWTHRYVPVEEVPFQLLDFHVVNEKNMVASGVDVNAEMRNLLKYMESIGDLRIVQSIHRYHNGIGVGTNRHNYSIVLPNDFGNVAYPSSHFAYEENIGFHKKTEHVYECTLCGRQISRFLPMTETPPADPNPTFGDENSPQLHKWHRTSDGSICKSDYKLIAK</sequence>
<dbReference type="RefSeq" id="WP_038094732.1">
    <property type="nucleotide sequence ID" value="NZ_JMIR01000067.1"/>
</dbReference>
<protein>
    <submittedName>
        <fullName evidence="1">Uncharacterized protein</fullName>
    </submittedName>
</protein>
<evidence type="ECO:0000313" key="2">
    <source>
        <dbReference type="Proteomes" id="UP000027931"/>
    </source>
</evidence>
<keyword evidence="2" id="KW-1185">Reference proteome</keyword>
<comment type="caution">
    <text evidence="1">The sequence shown here is derived from an EMBL/GenBank/DDBJ whole genome shotgun (WGS) entry which is preliminary data.</text>
</comment>
<organism evidence="1 2">
    <name type="scientific">Tumebacillus flagellatus</name>
    <dbReference type="NCBI Taxonomy" id="1157490"/>
    <lineage>
        <taxon>Bacteria</taxon>
        <taxon>Bacillati</taxon>
        <taxon>Bacillota</taxon>
        <taxon>Bacilli</taxon>
        <taxon>Bacillales</taxon>
        <taxon>Alicyclobacillaceae</taxon>
        <taxon>Tumebacillus</taxon>
    </lineage>
</organism>
<name>A0A074LI80_9BACL</name>
<dbReference type="OrthoDB" id="3618415at2"/>
<dbReference type="STRING" id="1157490.EL26_24080"/>
<dbReference type="EMBL" id="JMIR01000067">
    <property type="protein sequence ID" value="KEO80849.1"/>
    <property type="molecule type" value="Genomic_DNA"/>
</dbReference>
<proteinExistence type="predicted"/>
<dbReference type="Proteomes" id="UP000027931">
    <property type="component" value="Unassembled WGS sequence"/>
</dbReference>
<accession>A0A074LI80</accession>
<dbReference type="AlphaFoldDB" id="A0A074LI80"/>
<evidence type="ECO:0000313" key="1">
    <source>
        <dbReference type="EMBL" id="KEO80849.1"/>
    </source>
</evidence>
<reference evidence="1 2" key="1">
    <citation type="journal article" date="2013" name="Int. J. Syst. Evol. Microbiol.">
        <title>Tumebacillus flagellatus sp. nov., an alpha-amylase/pullulanase-producing bacterium isolated from cassava wastewater.</title>
        <authorList>
            <person name="Wang Q."/>
            <person name="Xie N."/>
            <person name="Qin Y."/>
            <person name="Shen N."/>
            <person name="Zhu J."/>
            <person name="Mi H."/>
            <person name="Huang R."/>
        </authorList>
    </citation>
    <scope>NUCLEOTIDE SEQUENCE [LARGE SCALE GENOMIC DNA]</scope>
    <source>
        <strain evidence="1 2">GST4</strain>
    </source>
</reference>
<gene>
    <name evidence="1" type="ORF">EL26_24080</name>
</gene>